<dbReference type="RefSeq" id="XP_041408722.1">
    <property type="nucleotide sequence ID" value="XM_041552788.1"/>
</dbReference>
<dbReference type="AlphaFoldDB" id="A0A8H2ZKE1"/>
<evidence type="ECO:0000256" key="2">
    <source>
        <dbReference type="SAM" id="MobiDB-lite"/>
    </source>
</evidence>
<feature type="region of interest" description="Disordered" evidence="2">
    <location>
        <begin position="16"/>
        <end position="43"/>
    </location>
</feature>
<protein>
    <submittedName>
        <fullName evidence="3">Similar to Saccharomyces cerevisiae YMR074C Protein with homology to human PDCD5, which is involved in programmed cell death</fullName>
    </submittedName>
</protein>
<evidence type="ECO:0000313" key="4">
    <source>
        <dbReference type="Proteomes" id="UP000644660"/>
    </source>
</evidence>
<evidence type="ECO:0000313" key="3">
    <source>
        <dbReference type="EMBL" id="CAB4256878.1"/>
    </source>
</evidence>
<feature type="compositionally biased region" description="Low complexity" evidence="2">
    <location>
        <begin position="22"/>
        <end position="43"/>
    </location>
</feature>
<dbReference type="PANTHER" id="PTHR10840:SF0">
    <property type="entry name" value="PROGRAMMED CELL DEATH PROTEIN 5"/>
    <property type="match status" value="1"/>
</dbReference>
<organism evidence="3 4">
    <name type="scientific">Maudiozyma barnettii</name>
    <dbReference type="NCBI Taxonomy" id="61262"/>
    <lineage>
        <taxon>Eukaryota</taxon>
        <taxon>Fungi</taxon>
        <taxon>Dikarya</taxon>
        <taxon>Ascomycota</taxon>
        <taxon>Saccharomycotina</taxon>
        <taxon>Saccharomycetes</taxon>
        <taxon>Saccharomycetales</taxon>
        <taxon>Saccharomycetaceae</taxon>
        <taxon>Maudiozyma</taxon>
    </lineage>
</organism>
<sequence>MDAELQAIRDARLAQLKGGNGSNSANGNVSNGNNNTNSGNANIGSSMAPFLEAGALERLSRVALVRPDRATAVEQYVKQLVSTGQLTHKINEQEIVQILNGVAREQNKQTETKIIFDRKDKGMAMQAATTNNKNEQYDSEDDFFDE</sequence>
<accession>A0A8H2ZKE1</accession>
<dbReference type="GO" id="GO:0005829">
    <property type="term" value="C:cytosol"/>
    <property type="evidence" value="ECO:0007669"/>
    <property type="project" value="TreeGrafter"/>
</dbReference>
<dbReference type="InterPro" id="IPR036883">
    <property type="entry name" value="PDCD5-like_sf"/>
</dbReference>
<dbReference type="PANTHER" id="PTHR10840">
    <property type="entry name" value="PROGRAMMED CELL DEATH PROTEIN 5"/>
    <property type="match status" value="1"/>
</dbReference>
<dbReference type="SUPFAM" id="SSF46950">
    <property type="entry name" value="Double-stranded DNA-binding domain"/>
    <property type="match status" value="1"/>
</dbReference>
<comment type="similarity">
    <text evidence="1">Belongs to the PDCD5 family.</text>
</comment>
<dbReference type="PIRSF" id="PIRSF015730">
    <property type="entry name" value="TFAR19"/>
    <property type="match status" value="1"/>
</dbReference>
<keyword evidence="4" id="KW-1185">Reference proteome</keyword>
<proteinExistence type="inferred from homology"/>
<dbReference type="GO" id="GO:0003677">
    <property type="term" value="F:DNA binding"/>
    <property type="evidence" value="ECO:0007669"/>
    <property type="project" value="InterPro"/>
</dbReference>
<name>A0A8H2ZKE1_9SACH</name>
<dbReference type="Pfam" id="PF01984">
    <property type="entry name" value="dsDNA_bind"/>
    <property type="match status" value="1"/>
</dbReference>
<reference evidence="3 4" key="1">
    <citation type="submission" date="2020-05" db="EMBL/GenBank/DDBJ databases">
        <authorList>
            <person name="Casaregola S."/>
            <person name="Devillers H."/>
            <person name="Grondin C."/>
        </authorList>
    </citation>
    <scope>NUCLEOTIDE SEQUENCE [LARGE SCALE GENOMIC DNA]</scope>
    <source>
        <strain evidence="3 4">CLIB 1767</strain>
    </source>
</reference>
<dbReference type="Proteomes" id="UP000644660">
    <property type="component" value="Unassembled WGS sequence"/>
</dbReference>
<evidence type="ECO:0000256" key="1">
    <source>
        <dbReference type="ARBA" id="ARBA00010490"/>
    </source>
</evidence>
<dbReference type="InterPro" id="IPR002836">
    <property type="entry name" value="PDCD5-like"/>
</dbReference>
<gene>
    <name evidence="3" type="ORF">KABA2_12S01254</name>
</gene>
<comment type="caution">
    <text evidence="3">The sequence shown here is derived from an EMBL/GenBank/DDBJ whole genome shotgun (WGS) entry which is preliminary data.</text>
</comment>
<dbReference type="Gene3D" id="1.10.8.140">
    <property type="entry name" value="PDCD5-like"/>
    <property type="match status" value="1"/>
</dbReference>
<dbReference type="EMBL" id="CAEFZW010000012">
    <property type="protein sequence ID" value="CAB4256878.1"/>
    <property type="molecule type" value="Genomic_DNA"/>
</dbReference>
<dbReference type="GO" id="GO:0005634">
    <property type="term" value="C:nucleus"/>
    <property type="evidence" value="ECO:0007669"/>
    <property type="project" value="TreeGrafter"/>
</dbReference>
<dbReference type="OrthoDB" id="10252486at2759"/>
<dbReference type="GeneID" id="64859976"/>